<feature type="modified residue" description="4-aspartylphosphate" evidence="2">
    <location>
        <position position="51"/>
    </location>
</feature>
<reference evidence="6" key="1">
    <citation type="submission" date="2022-10" db="EMBL/GenBank/DDBJ databases">
        <title>Luteolibacter sp. GHJ8, whole genome shotgun sequencing project.</title>
        <authorList>
            <person name="Zhao G."/>
            <person name="Shen L."/>
        </authorList>
    </citation>
    <scope>NUCLEOTIDE SEQUENCE</scope>
    <source>
        <strain evidence="6">GHJ8</strain>
    </source>
</reference>
<name>A0ABT3FZ17_9BACT</name>
<protein>
    <submittedName>
        <fullName evidence="6">Response regulator transcription factor</fullName>
    </submittedName>
</protein>
<feature type="domain" description="OmpR/PhoB-type" evidence="5">
    <location>
        <begin position="126"/>
        <end position="225"/>
    </location>
</feature>
<dbReference type="InterPro" id="IPR036388">
    <property type="entry name" value="WH-like_DNA-bd_sf"/>
</dbReference>
<dbReference type="Proteomes" id="UP001165653">
    <property type="component" value="Unassembled WGS sequence"/>
</dbReference>
<dbReference type="PANTHER" id="PTHR48111">
    <property type="entry name" value="REGULATOR OF RPOS"/>
    <property type="match status" value="1"/>
</dbReference>
<dbReference type="InterPro" id="IPR011006">
    <property type="entry name" value="CheY-like_superfamily"/>
</dbReference>
<dbReference type="PROSITE" id="PS50110">
    <property type="entry name" value="RESPONSE_REGULATORY"/>
    <property type="match status" value="1"/>
</dbReference>
<comment type="caution">
    <text evidence="6">The sequence shown here is derived from an EMBL/GenBank/DDBJ whole genome shotgun (WGS) entry which is preliminary data.</text>
</comment>
<evidence type="ECO:0000313" key="6">
    <source>
        <dbReference type="EMBL" id="MCW1912479.1"/>
    </source>
</evidence>
<dbReference type="CDD" id="cd17574">
    <property type="entry name" value="REC_OmpR"/>
    <property type="match status" value="1"/>
</dbReference>
<gene>
    <name evidence="6" type="ORF">OJ996_02770</name>
</gene>
<feature type="domain" description="Response regulatory" evidence="4">
    <location>
        <begin position="2"/>
        <end position="116"/>
    </location>
</feature>
<dbReference type="SMART" id="SM00862">
    <property type="entry name" value="Trans_reg_C"/>
    <property type="match status" value="1"/>
</dbReference>
<dbReference type="SUPFAM" id="SSF52172">
    <property type="entry name" value="CheY-like"/>
    <property type="match status" value="1"/>
</dbReference>
<evidence type="ECO:0000256" key="3">
    <source>
        <dbReference type="PROSITE-ProRule" id="PRU01091"/>
    </source>
</evidence>
<dbReference type="Pfam" id="PF00072">
    <property type="entry name" value="Response_reg"/>
    <property type="match status" value="1"/>
</dbReference>
<dbReference type="RefSeq" id="WP_264510903.1">
    <property type="nucleotide sequence ID" value="NZ_JAPDDR010000001.1"/>
</dbReference>
<evidence type="ECO:0000313" key="7">
    <source>
        <dbReference type="Proteomes" id="UP001165653"/>
    </source>
</evidence>
<dbReference type="Gene3D" id="6.10.250.690">
    <property type="match status" value="1"/>
</dbReference>
<evidence type="ECO:0000256" key="1">
    <source>
        <dbReference type="ARBA" id="ARBA00023125"/>
    </source>
</evidence>
<evidence type="ECO:0000259" key="5">
    <source>
        <dbReference type="PROSITE" id="PS51755"/>
    </source>
</evidence>
<feature type="DNA-binding region" description="OmpR/PhoB-type" evidence="3">
    <location>
        <begin position="126"/>
        <end position="225"/>
    </location>
</feature>
<organism evidence="6 7">
    <name type="scientific">Luteolibacter rhizosphaerae</name>
    <dbReference type="NCBI Taxonomy" id="2989719"/>
    <lineage>
        <taxon>Bacteria</taxon>
        <taxon>Pseudomonadati</taxon>
        <taxon>Verrucomicrobiota</taxon>
        <taxon>Verrucomicrobiia</taxon>
        <taxon>Verrucomicrobiales</taxon>
        <taxon>Verrucomicrobiaceae</taxon>
        <taxon>Luteolibacter</taxon>
    </lineage>
</organism>
<evidence type="ECO:0000256" key="2">
    <source>
        <dbReference type="PROSITE-ProRule" id="PRU00169"/>
    </source>
</evidence>
<dbReference type="InterPro" id="IPR001789">
    <property type="entry name" value="Sig_transdc_resp-reg_receiver"/>
</dbReference>
<dbReference type="InterPro" id="IPR001867">
    <property type="entry name" value="OmpR/PhoB-type_DNA-bd"/>
</dbReference>
<keyword evidence="2" id="KW-0597">Phosphoprotein</keyword>
<sequence length="226" mass="25566">MKILLAEDDPLTLDALTACFEEEGFHTLAAPDGKQALELWREHRPQLLCLDIMMPEIDGFEVCRRVRAKDPLVPILFLSAKNEEIDVVAGLGLGADDFIRKPFTRAEVMARIRAALRRSQPSNGKGRCIRMRDLSVYPDALMAERGGHEIELTRREVSILELLHRHAGLPVSRDAFLDECWGMDYFPDSRTLDQHVLMLRKKIEADPAKPAVIATVRGTGYRYSEV</sequence>
<dbReference type="PROSITE" id="PS51755">
    <property type="entry name" value="OMPR_PHOB"/>
    <property type="match status" value="1"/>
</dbReference>
<proteinExistence type="predicted"/>
<dbReference type="InterPro" id="IPR039420">
    <property type="entry name" value="WalR-like"/>
</dbReference>
<dbReference type="SMART" id="SM00448">
    <property type="entry name" value="REC"/>
    <property type="match status" value="1"/>
</dbReference>
<dbReference type="EMBL" id="JAPDDR010000001">
    <property type="protein sequence ID" value="MCW1912479.1"/>
    <property type="molecule type" value="Genomic_DNA"/>
</dbReference>
<accession>A0ABT3FZ17</accession>
<dbReference type="Gene3D" id="1.10.10.10">
    <property type="entry name" value="Winged helix-like DNA-binding domain superfamily/Winged helix DNA-binding domain"/>
    <property type="match status" value="1"/>
</dbReference>
<dbReference type="PANTHER" id="PTHR48111:SF11">
    <property type="entry name" value="TWO-COMPONENT RESPONSE REGULATOR"/>
    <property type="match status" value="1"/>
</dbReference>
<keyword evidence="1 3" id="KW-0238">DNA-binding</keyword>
<evidence type="ECO:0000259" key="4">
    <source>
        <dbReference type="PROSITE" id="PS50110"/>
    </source>
</evidence>
<dbReference type="Gene3D" id="3.40.50.2300">
    <property type="match status" value="1"/>
</dbReference>
<keyword evidence="7" id="KW-1185">Reference proteome</keyword>
<dbReference type="Pfam" id="PF00486">
    <property type="entry name" value="Trans_reg_C"/>
    <property type="match status" value="1"/>
</dbReference>
<dbReference type="CDD" id="cd00383">
    <property type="entry name" value="trans_reg_C"/>
    <property type="match status" value="1"/>
</dbReference>